<keyword evidence="1" id="KW-0040">ANK repeat</keyword>
<name>A0A8T0BB28_SILME</name>
<dbReference type="PANTHER" id="PTHR24183">
    <property type="entry name" value="FIBRONECTIN TYPE 3 AND ANKYRIN REPEAT DOMAINS PROTEIN 1"/>
    <property type="match status" value="1"/>
</dbReference>
<organism evidence="2 3">
    <name type="scientific">Silurus meridionalis</name>
    <name type="common">Southern catfish</name>
    <name type="synonym">Silurus soldatovi meridionalis</name>
    <dbReference type="NCBI Taxonomy" id="175797"/>
    <lineage>
        <taxon>Eukaryota</taxon>
        <taxon>Metazoa</taxon>
        <taxon>Chordata</taxon>
        <taxon>Craniata</taxon>
        <taxon>Vertebrata</taxon>
        <taxon>Euteleostomi</taxon>
        <taxon>Actinopterygii</taxon>
        <taxon>Neopterygii</taxon>
        <taxon>Teleostei</taxon>
        <taxon>Ostariophysi</taxon>
        <taxon>Siluriformes</taxon>
        <taxon>Siluridae</taxon>
        <taxon>Silurus</taxon>
    </lineage>
</organism>
<reference evidence="2" key="1">
    <citation type="submission" date="2020-08" db="EMBL/GenBank/DDBJ databases">
        <title>Chromosome-level assembly of Southern catfish (Silurus meridionalis) provides insights into visual adaptation to the nocturnal and benthic lifestyles.</title>
        <authorList>
            <person name="Zhang Y."/>
            <person name="Wang D."/>
            <person name="Peng Z."/>
        </authorList>
    </citation>
    <scope>NUCLEOTIDE SEQUENCE</scope>
    <source>
        <strain evidence="2">SWU-2019-XX</strain>
        <tissue evidence="2">Muscle</tissue>
    </source>
</reference>
<sequence>MAQLLIEAGADINARDKDGKTSLMIAVLNNYEQLVKLLLDSGADRHVTNEFGSSVTEMAKALAKQNIIDLLEENK</sequence>
<keyword evidence="3" id="KW-1185">Reference proteome</keyword>
<comment type="caution">
    <text evidence="2">The sequence shown here is derived from an EMBL/GenBank/DDBJ whole genome shotgun (WGS) entry which is preliminary data.</text>
</comment>
<gene>
    <name evidence="2" type="ORF">HF521_021323</name>
</gene>
<evidence type="ECO:0008006" key="4">
    <source>
        <dbReference type="Google" id="ProtNLM"/>
    </source>
</evidence>
<proteinExistence type="predicted"/>
<accession>A0A8T0BB28</accession>
<dbReference type="Pfam" id="PF12796">
    <property type="entry name" value="Ank_2"/>
    <property type="match status" value="1"/>
</dbReference>
<dbReference type="SUPFAM" id="SSF48403">
    <property type="entry name" value="Ankyrin repeat"/>
    <property type="match status" value="1"/>
</dbReference>
<evidence type="ECO:0000313" key="3">
    <source>
        <dbReference type="Proteomes" id="UP000606274"/>
    </source>
</evidence>
<dbReference type="InterPro" id="IPR002110">
    <property type="entry name" value="Ankyrin_rpt"/>
</dbReference>
<dbReference type="Gene3D" id="1.25.40.20">
    <property type="entry name" value="Ankyrin repeat-containing domain"/>
    <property type="match status" value="1"/>
</dbReference>
<dbReference type="EMBL" id="JABFDY010000008">
    <property type="protein sequence ID" value="KAF7704251.1"/>
    <property type="molecule type" value="Genomic_DNA"/>
</dbReference>
<protein>
    <recommendedName>
        <fullName evidence="4">Ankyrin repeat domain-containing protein</fullName>
    </recommendedName>
</protein>
<feature type="repeat" description="ANK" evidence="1">
    <location>
        <begin position="1"/>
        <end position="17"/>
    </location>
</feature>
<dbReference type="PANTHER" id="PTHR24183:SF1">
    <property type="entry name" value="FIBRONECTIN TYPE 3 AND ANKYRIN REPEAT DOMAINS PROTEIN 1"/>
    <property type="match status" value="1"/>
</dbReference>
<evidence type="ECO:0000256" key="1">
    <source>
        <dbReference type="PROSITE-ProRule" id="PRU00023"/>
    </source>
</evidence>
<dbReference type="PROSITE" id="PS50088">
    <property type="entry name" value="ANK_REPEAT"/>
    <property type="match status" value="2"/>
</dbReference>
<dbReference type="GO" id="GO:0005634">
    <property type="term" value="C:nucleus"/>
    <property type="evidence" value="ECO:0007669"/>
    <property type="project" value="TreeGrafter"/>
</dbReference>
<evidence type="ECO:0000313" key="2">
    <source>
        <dbReference type="EMBL" id="KAF7704251.1"/>
    </source>
</evidence>
<dbReference type="SMART" id="SM00248">
    <property type="entry name" value="ANK"/>
    <property type="match status" value="1"/>
</dbReference>
<feature type="repeat" description="ANK" evidence="1">
    <location>
        <begin position="18"/>
        <end position="50"/>
    </location>
</feature>
<dbReference type="GO" id="GO:0042981">
    <property type="term" value="P:regulation of apoptotic process"/>
    <property type="evidence" value="ECO:0007669"/>
    <property type="project" value="TreeGrafter"/>
</dbReference>
<dbReference type="PROSITE" id="PS50297">
    <property type="entry name" value="ANK_REP_REGION"/>
    <property type="match status" value="1"/>
</dbReference>
<dbReference type="AlphaFoldDB" id="A0A8T0BB28"/>
<dbReference type="Proteomes" id="UP000606274">
    <property type="component" value="Unassembled WGS sequence"/>
</dbReference>
<dbReference type="InterPro" id="IPR036770">
    <property type="entry name" value="Ankyrin_rpt-contain_sf"/>
</dbReference>